<proteinExistence type="predicted"/>
<protein>
    <recommendedName>
        <fullName evidence="3">Lipocalin-like domain-containing protein</fullName>
    </recommendedName>
</protein>
<evidence type="ECO:0000313" key="2">
    <source>
        <dbReference type="Proteomes" id="UP000009309"/>
    </source>
</evidence>
<organism evidence="1 2">
    <name type="scientific">Fibrisoma limi BUZ 3</name>
    <dbReference type="NCBI Taxonomy" id="1185876"/>
    <lineage>
        <taxon>Bacteria</taxon>
        <taxon>Pseudomonadati</taxon>
        <taxon>Bacteroidota</taxon>
        <taxon>Cytophagia</taxon>
        <taxon>Cytophagales</taxon>
        <taxon>Spirosomataceae</taxon>
        <taxon>Fibrisoma</taxon>
    </lineage>
</organism>
<dbReference type="Proteomes" id="UP000009309">
    <property type="component" value="Unassembled WGS sequence"/>
</dbReference>
<evidence type="ECO:0008006" key="3">
    <source>
        <dbReference type="Google" id="ProtNLM"/>
    </source>
</evidence>
<keyword evidence="2" id="KW-1185">Reference proteome</keyword>
<gene>
    <name evidence="1" type="ORF">BN8_02262</name>
</gene>
<dbReference type="EMBL" id="CAIT01000006">
    <property type="protein sequence ID" value="CCH53186.1"/>
    <property type="molecule type" value="Genomic_DNA"/>
</dbReference>
<name>I2GH11_9BACT</name>
<accession>I2GH11</accession>
<comment type="caution">
    <text evidence="1">The sequence shown here is derived from an EMBL/GenBank/DDBJ whole genome shotgun (WGS) entry which is preliminary data.</text>
</comment>
<dbReference type="AlphaFoldDB" id="I2GH11"/>
<evidence type="ECO:0000313" key="1">
    <source>
        <dbReference type="EMBL" id="CCH53186.1"/>
    </source>
</evidence>
<sequence>MNSVCSPIAIPFMKNLWIALLMLLTVSACLPEKGGKDDTDPEPDLSGTYRVTSVRFNSTTNNSVPGTVRVAKVSNAAYDVDITLNGQSLDTFQVDVRKASGKTYDMYVDNELVGDIDGTQFRFDITDTNNDRVVIIARK</sequence>
<reference evidence="1 2" key="1">
    <citation type="journal article" date="2012" name="J. Bacteriol.">
        <title>Genome Sequence of the Filamentous Bacterium Fibrisoma limi BUZ 3T.</title>
        <authorList>
            <person name="Filippini M."/>
            <person name="Qi W."/>
            <person name="Jaenicke S."/>
            <person name="Goesmann A."/>
            <person name="Smits T.H."/>
            <person name="Bagheri H.C."/>
        </authorList>
    </citation>
    <scope>NUCLEOTIDE SEQUENCE [LARGE SCALE GENOMIC DNA]</scope>
    <source>
        <strain evidence="2">BUZ 3T</strain>
    </source>
</reference>